<feature type="transmembrane region" description="Helical" evidence="2">
    <location>
        <begin position="81"/>
        <end position="103"/>
    </location>
</feature>
<dbReference type="Proteomes" id="UP001214576">
    <property type="component" value="Unassembled WGS sequence"/>
</dbReference>
<protein>
    <submittedName>
        <fullName evidence="4">Uncharacterized protein</fullName>
    </submittedName>
</protein>
<comment type="caution">
    <text evidence="4">The sequence shown here is derived from an EMBL/GenBank/DDBJ whole genome shotgun (WGS) entry which is preliminary data.</text>
</comment>
<evidence type="ECO:0000256" key="3">
    <source>
        <dbReference type="SAM" id="SignalP"/>
    </source>
</evidence>
<evidence type="ECO:0000256" key="2">
    <source>
        <dbReference type="SAM" id="Phobius"/>
    </source>
</evidence>
<dbReference type="AlphaFoldDB" id="A0AAD4U9V9"/>
<reference evidence="4" key="1">
    <citation type="submission" date="2022-03" db="EMBL/GenBank/DDBJ databases">
        <title>Genomic analyses of argali, domestic sheep and their hybrids provide insights into chromosomal evolution, heterosis and genetic basis of agronomic traits.</title>
        <authorList>
            <person name="Li M."/>
        </authorList>
    </citation>
    <scope>NUCLEOTIDE SEQUENCE</scope>
    <source>
        <strain evidence="4">CAU-MHL-2022a</strain>
        <tissue evidence="4">Skin</tissue>
    </source>
</reference>
<feature type="chain" id="PRO_5042170081" evidence="3">
    <location>
        <begin position="18"/>
        <end position="119"/>
    </location>
</feature>
<name>A0AAD4U9V9_OVIAM</name>
<feature type="region of interest" description="Disordered" evidence="1">
    <location>
        <begin position="31"/>
        <end position="53"/>
    </location>
</feature>
<evidence type="ECO:0000256" key="1">
    <source>
        <dbReference type="SAM" id="MobiDB-lite"/>
    </source>
</evidence>
<feature type="compositionally biased region" description="Low complexity" evidence="1">
    <location>
        <begin position="36"/>
        <end position="46"/>
    </location>
</feature>
<keyword evidence="3" id="KW-0732">Signal</keyword>
<dbReference type="EMBL" id="JAKZEL010000009">
    <property type="protein sequence ID" value="KAI4540364.1"/>
    <property type="molecule type" value="Genomic_DNA"/>
</dbReference>
<keyword evidence="2" id="KW-0812">Transmembrane</keyword>
<evidence type="ECO:0000313" key="5">
    <source>
        <dbReference type="Proteomes" id="UP001214576"/>
    </source>
</evidence>
<keyword evidence="2" id="KW-1133">Transmembrane helix</keyword>
<feature type="signal peptide" evidence="3">
    <location>
        <begin position="1"/>
        <end position="17"/>
    </location>
</feature>
<evidence type="ECO:0000313" key="4">
    <source>
        <dbReference type="EMBL" id="KAI4540364.1"/>
    </source>
</evidence>
<proteinExistence type="predicted"/>
<gene>
    <name evidence="4" type="ORF">MG293_009405</name>
</gene>
<accession>A0AAD4U9V9</accession>
<keyword evidence="5" id="KW-1185">Reference proteome</keyword>
<organism evidence="4 5">
    <name type="scientific">Ovis ammon polii</name>
    <dbReference type="NCBI Taxonomy" id="230172"/>
    <lineage>
        <taxon>Eukaryota</taxon>
        <taxon>Metazoa</taxon>
        <taxon>Chordata</taxon>
        <taxon>Craniata</taxon>
        <taxon>Vertebrata</taxon>
        <taxon>Euteleostomi</taxon>
        <taxon>Mammalia</taxon>
        <taxon>Eutheria</taxon>
        <taxon>Laurasiatheria</taxon>
        <taxon>Artiodactyla</taxon>
        <taxon>Ruminantia</taxon>
        <taxon>Pecora</taxon>
        <taxon>Bovidae</taxon>
        <taxon>Caprinae</taxon>
        <taxon>Ovis</taxon>
    </lineage>
</organism>
<keyword evidence="2" id="KW-0472">Membrane</keyword>
<sequence length="119" mass="13004">MVMILFTLLLIYAGCEDERITLRGTCQGLNTHQDSGKTSSKSCDSSALDNEDPGSTVVPKGIIVCIFIPLLDAVREKSKRTLCYSSSSLFSVSSIGFIVIIIFHRQTQLANEAEVVMTK</sequence>